<evidence type="ECO:0000256" key="5">
    <source>
        <dbReference type="SAM" id="Phobius"/>
    </source>
</evidence>
<evidence type="ECO:0000256" key="4">
    <source>
        <dbReference type="ARBA" id="ARBA00023136"/>
    </source>
</evidence>
<keyword evidence="7" id="KW-0436">Ligase</keyword>
<feature type="transmembrane region" description="Helical" evidence="5">
    <location>
        <begin position="125"/>
        <end position="142"/>
    </location>
</feature>
<dbReference type="PANTHER" id="PTHR37422:SF21">
    <property type="entry name" value="EXOQ-LIKE PROTEIN"/>
    <property type="match status" value="1"/>
</dbReference>
<feature type="transmembrane region" description="Helical" evidence="5">
    <location>
        <begin position="67"/>
        <end position="86"/>
    </location>
</feature>
<dbReference type="GO" id="GO:0016874">
    <property type="term" value="F:ligase activity"/>
    <property type="evidence" value="ECO:0007669"/>
    <property type="project" value="UniProtKB-KW"/>
</dbReference>
<evidence type="ECO:0000259" key="6">
    <source>
        <dbReference type="Pfam" id="PF04932"/>
    </source>
</evidence>
<feature type="transmembrane region" description="Helical" evidence="5">
    <location>
        <begin position="365"/>
        <end position="388"/>
    </location>
</feature>
<comment type="caution">
    <text evidence="7">The sequence shown here is derived from an EMBL/GenBank/DDBJ whole genome shotgun (WGS) entry which is preliminary data.</text>
</comment>
<name>A0A840B3Z8_9SPHN</name>
<keyword evidence="4 5" id="KW-0472">Membrane</keyword>
<evidence type="ECO:0000256" key="2">
    <source>
        <dbReference type="ARBA" id="ARBA00022692"/>
    </source>
</evidence>
<evidence type="ECO:0000256" key="1">
    <source>
        <dbReference type="ARBA" id="ARBA00004141"/>
    </source>
</evidence>
<feature type="transmembrane region" description="Helical" evidence="5">
    <location>
        <begin position="12"/>
        <end position="30"/>
    </location>
</feature>
<dbReference type="AlphaFoldDB" id="A0A840B3Z8"/>
<comment type="subcellular location">
    <subcellularLocation>
        <location evidence="1">Membrane</location>
        <topology evidence="1">Multi-pass membrane protein</topology>
    </subcellularLocation>
</comment>
<accession>A0A840B3Z8</accession>
<keyword evidence="8" id="KW-1185">Reference proteome</keyword>
<evidence type="ECO:0000256" key="3">
    <source>
        <dbReference type="ARBA" id="ARBA00022989"/>
    </source>
</evidence>
<dbReference type="InterPro" id="IPR007016">
    <property type="entry name" value="O-antigen_ligase-rel_domated"/>
</dbReference>
<dbReference type="EMBL" id="JACIEA010000004">
    <property type="protein sequence ID" value="MBB3944012.1"/>
    <property type="molecule type" value="Genomic_DNA"/>
</dbReference>
<evidence type="ECO:0000313" key="8">
    <source>
        <dbReference type="Proteomes" id="UP000581447"/>
    </source>
</evidence>
<dbReference type="Pfam" id="PF04932">
    <property type="entry name" value="Wzy_C"/>
    <property type="match status" value="1"/>
</dbReference>
<dbReference type="GO" id="GO:0016020">
    <property type="term" value="C:membrane"/>
    <property type="evidence" value="ECO:0007669"/>
    <property type="project" value="UniProtKB-SubCell"/>
</dbReference>
<dbReference type="InterPro" id="IPR051533">
    <property type="entry name" value="WaaL-like"/>
</dbReference>
<feature type="transmembrane region" description="Helical" evidence="5">
    <location>
        <begin position="426"/>
        <end position="445"/>
    </location>
</feature>
<protein>
    <submittedName>
        <fullName evidence="7">O-antigen ligase</fullName>
    </submittedName>
</protein>
<feature type="domain" description="O-antigen ligase-related" evidence="6">
    <location>
        <begin position="238"/>
        <end position="378"/>
    </location>
</feature>
<feature type="transmembrane region" description="Helical" evidence="5">
    <location>
        <begin position="280"/>
        <end position="297"/>
    </location>
</feature>
<organism evidence="7 8">
    <name type="scientific">Sphingorhabdus rigui</name>
    <dbReference type="NCBI Taxonomy" id="1282858"/>
    <lineage>
        <taxon>Bacteria</taxon>
        <taxon>Pseudomonadati</taxon>
        <taxon>Pseudomonadota</taxon>
        <taxon>Alphaproteobacteria</taxon>
        <taxon>Sphingomonadales</taxon>
        <taxon>Sphingomonadaceae</taxon>
        <taxon>Sphingorhabdus</taxon>
    </lineage>
</organism>
<feature type="transmembrane region" description="Helical" evidence="5">
    <location>
        <begin position="249"/>
        <end position="268"/>
    </location>
</feature>
<keyword evidence="3 5" id="KW-1133">Transmembrane helix</keyword>
<reference evidence="7 8" key="1">
    <citation type="submission" date="2020-08" db="EMBL/GenBank/DDBJ databases">
        <title>Genomic Encyclopedia of Type Strains, Phase IV (KMG-IV): sequencing the most valuable type-strain genomes for metagenomic binning, comparative biology and taxonomic classification.</title>
        <authorList>
            <person name="Goeker M."/>
        </authorList>
    </citation>
    <scope>NUCLEOTIDE SEQUENCE [LARGE SCALE GENOMIC DNA]</scope>
    <source>
        <strain evidence="7 8">DSM 29050</strain>
    </source>
</reference>
<dbReference type="PANTHER" id="PTHR37422">
    <property type="entry name" value="TEICHURONIC ACID BIOSYNTHESIS PROTEIN TUAE"/>
    <property type="match status" value="1"/>
</dbReference>
<proteinExistence type="predicted"/>
<dbReference type="RefSeq" id="WP_183942310.1">
    <property type="nucleotide sequence ID" value="NZ_BAABBG010000021.1"/>
</dbReference>
<sequence length="451" mass="48708">MSDTKAARARRSLDIPFIFFSGFMLAVFFAGGSSWSDEPHLILLRPLAFVVTAIGLWSLRLQHIRQFWAVWLIFGLTVLLTAAHLVPLPYDVWSNLPGRQVIVDIDKAVGLGQISRPLSMSPDETMNALLSLSVPFAVLVLASQFDGLRQRRALGVVLLLSFTSAAVGLLQATDADIALYSRQASQDVAGLFVNRNHQAALLALIFPMAAVAISAGVGMGLPRKIEAFAGASMCLVVVPLVLVTGSRTGLLVAGVALVLVFAFGLLPLKRVAIRPWVRYSVALASVGALVCATIWASRDVAFMRLEDQTEDLRWPVWQSIVDMLSHYLPWGTGVGSYVEAYKVLEPDNLLRPTFSNHAHNEVLEILFTAGIPGAALLLLALAFLAGAVWRGVRASGDAALFKRLGILVIILLAIASISDYPVRTPILSAVFVLAAIWASASKSLFHKSDHQ</sequence>
<gene>
    <name evidence="7" type="ORF">GGR91_002281</name>
</gene>
<feature type="transmembrane region" description="Helical" evidence="5">
    <location>
        <begin position="154"/>
        <end position="172"/>
    </location>
</feature>
<feature type="transmembrane region" description="Helical" evidence="5">
    <location>
        <begin position="199"/>
        <end position="218"/>
    </location>
</feature>
<evidence type="ECO:0000313" key="7">
    <source>
        <dbReference type="EMBL" id="MBB3944012.1"/>
    </source>
</evidence>
<keyword evidence="2 5" id="KW-0812">Transmembrane</keyword>
<feature type="transmembrane region" description="Helical" evidence="5">
    <location>
        <begin position="42"/>
        <end position="60"/>
    </location>
</feature>
<dbReference type="Proteomes" id="UP000581447">
    <property type="component" value="Unassembled WGS sequence"/>
</dbReference>
<feature type="transmembrane region" description="Helical" evidence="5">
    <location>
        <begin position="400"/>
        <end position="420"/>
    </location>
</feature>
<feature type="transmembrane region" description="Helical" evidence="5">
    <location>
        <begin position="225"/>
        <end position="243"/>
    </location>
</feature>